<reference evidence="4" key="1">
    <citation type="journal article" date="2023" name="Commun. Biol.">
        <title>Genome analysis of Parmales, the sister group of diatoms, reveals the evolutionary specialization of diatoms from phago-mixotrophs to photoautotrophs.</title>
        <authorList>
            <person name="Ban H."/>
            <person name="Sato S."/>
            <person name="Yoshikawa S."/>
            <person name="Yamada K."/>
            <person name="Nakamura Y."/>
            <person name="Ichinomiya M."/>
            <person name="Sato N."/>
            <person name="Blanc-Mathieu R."/>
            <person name="Endo H."/>
            <person name="Kuwata A."/>
            <person name="Ogata H."/>
        </authorList>
    </citation>
    <scope>NUCLEOTIDE SEQUENCE [LARGE SCALE GENOMIC DNA]</scope>
    <source>
        <strain evidence="4">NIES 3701</strain>
    </source>
</reference>
<evidence type="ECO:0000256" key="2">
    <source>
        <dbReference type="SAM" id="Phobius"/>
    </source>
</evidence>
<feature type="region of interest" description="Disordered" evidence="1">
    <location>
        <begin position="58"/>
        <end position="91"/>
    </location>
</feature>
<dbReference type="AlphaFoldDB" id="A0A9W7F2D8"/>
<gene>
    <name evidence="3" type="ORF">TrST_g1830</name>
</gene>
<keyword evidence="2" id="KW-0472">Membrane</keyword>
<dbReference type="InterPro" id="IPR027417">
    <property type="entry name" value="P-loop_NTPase"/>
</dbReference>
<evidence type="ECO:0000256" key="1">
    <source>
        <dbReference type="SAM" id="MobiDB-lite"/>
    </source>
</evidence>
<keyword evidence="4" id="KW-1185">Reference proteome</keyword>
<organism evidence="3 4">
    <name type="scientific">Triparma strigata</name>
    <dbReference type="NCBI Taxonomy" id="1606541"/>
    <lineage>
        <taxon>Eukaryota</taxon>
        <taxon>Sar</taxon>
        <taxon>Stramenopiles</taxon>
        <taxon>Ochrophyta</taxon>
        <taxon>Bolidophyceae</taxon>
        <taxon>Parmales</taxon>
        <taxon>Triparmaceae</taxon>
        <taxon>Triparma</taxon>
    </lineage>
</organism>
<feature type="transmembrane region" description="Helical" evidence="2">
    <location>
        <begin position="31"/>
        <end position="49"/>
    </location>
</feature>
<protein>
    <recommendedName>
        <fullName evidence="5">Sulfotransferase</fullName>
    </recommendedName>
</protein>
<dbReference type="Proteomes" id="UP001165085">
    <property type="component" value="Unassembled WGS sequence"/>
</dbReference>
<feature type="region of interest" description="Disordered" evidence="1">
    <location>
        <begin position="1"/>
        <end position="26"/>
    </location>
</feature>
<name>A0A9W7F2D8_9STRA</name>
<dbReference type="OrthoDB" id="45247at2759"/>
<evidence type="ECO:0008006" key="5">
    <source>
        <dbReference type="Google" id="ProtNLM"/>
    </source>
</evidence>
<evidence type="ECO:0000313" key="3">
    <source>
        <dbReference type="EMBL" id="GMH98443.1"/>
    </source>
</evidence>
<keyword evidence="2" id="KW-1133">Transmembrane helix</keyword>
<sequence>MIRPTKEKPNTSLNSTPHRTRMKKSNNSSTLPYFVGVVFALMLILVYISPLKFLAPSGSKTATHSNPNTYTSKVKVNPQNNNSREPTTRDPLSLVASGHLNLIKLSGSGTGTFCALNFDKHTQDPSTYPMFRDLVKVSKCDSSSNTYNIPLDDAVRAARDYDKEHSISSSLPRGFVFHESRCGSTLAANSLAVAADDHRVYSESAPVPTAVRTGKVNTIRDVIYLMSRGPGGEAAKTFFKFQSIMSLSMDLILKAFPQVPWIFVYREPVQVMMSHLKGAGGGTRGGGTPNCAKAKSNPNSEVVEIFKRHRQNIKRATNEMFCAAHLSTLCESAVKNARHSGGLGRLVNYEGLVESLKTDIIPSHFNVPVASKGAKRIDEVGGVYSKARKPGTEWVEDSKKKEEQASEQVVEASDIFLKQVYIDMLKKGQ</sequence>
<accession>A0A9W7F2D8</accession>
<feature type="compositionally biased region" description="Polar residues" evidence="1">
    <location>
        <begin position="58"/>
        <end position="85"/>
    </location>
</feature>
<proteinExistence type="predicted"/>
<keyword evidence="2" id="KW-0812">Transmembrane</keyword>
<evidence type="ECO:0000313" key="4">
    <source>
        <dbReference type="Proteomes" id="UP001165085"/>
    </source>
</evidence>
<comment type="caution">
    <text evidence="3">The sequence shown here is derived from an EMBL/GenBank/DDBJ whole genome shotgun (WGS) entry which is preliminary data.</text>
</comment>
<dbReference type="SUPFAM" id="SSF52540">
    <property type="entry name" value="P-loop containing nucleoside triphosphate hydrolases"/>
    <property type="match status" value="1"/>
</dbReference>
<dbReference type="EMBL" id="BRXY01000516">
    <property type="protein sequence ID" value="GMH98443.1"/>
    <property type="molecule type" value="Genomic_DNA"/>
</dbReference>